<evidence type="ECO:0000313" key="3">
    <source>
        <dbReference type="Proteomes" id="UP001183202"/>
    </source>
</evidence>
<dbReference type="RefSeq" id="WP_311556432.1">
    <property type="nucleotide sequence ID" value="NZ_JAVREJ010000007.1"/>
</dbReference>
<keyword evidence="1" id="KW-0472">Membrane</keyword>
<dbReference type="PANTHER" id="PTHR36840">
    <property type="entry name" value="BLL5714 PROTEIN"/>
    <property type="match status" value="1"/>
</dbReference>
<protein>
    <submittedName>
        <fullName evidence="2">Low temperature requirement protein A</fullName>
    </submittedName>
</protein>
<feature type="transmembrane region" description="Helical" evidence="1">
    <location>
        <begin position="371"/>
        <end position="390"/>
    </location>
</feature>
<gene>
    <name evidence="2" type="ORF">RM445_12770</name>
</gene>
<feature type="transmembrane region" description="Helical" evidence="1">
    <location>
        <begin position="319"/>
        <end position="341"/>
    </location>
</feature>
<proteinExistence type="predicted"/>
<name>A0ABU2NAA3_9PSEU</name>
<dbReference type="Proteomes" id="UP001183202">
    <property type="component" value="Unassembled WGS sequence"/>
</dbReference>
<feature type="transmembrane region" description="Helical" evidence="1">
    <location>
        <begin position="145"/>
        <end position="163"/>
    </location>
</feature>
<dbReference type="EMBL" id="JAVREJ010000007">
    <property type="protein sequence ID" value="MDT0350398.1"/>
    <property type="molecule type" value="Genomic_DNA"/>
</dbReference>
<feature type="transmembrane region" description="Helical" evidence="1">
    <location>
        <begin position="348"/>
        <end position="365"/>
    </location>
</feature>
<feature type="transmembrane region" description="Helical" evidence="1">
    <location>
        <begin position="115"/>
        <end position="133"/>
    </location>
</feature>
<keyword evidence="1" id="KW-1133">Transmembrane helix</keyword>
<feature type="transmembrane region" description="Helical" evidence="1">
    <location>
        <begin position="55"/>
        <end position="78"/>
    </location>
</feature>
<keyword evidence="1" id="KW-0812">Transmembrane</keyword>
<feature type="transmembrane region" description="Helical" evidence="1">
    <location>
        <begin position="232"/>
        <end position="254"/>
    </location>
</feature>
<organism evidence="2 3">
    <name type="scientific">Pseudonocardia charpentierae</name>
    <dbReference type="NCBI Taxonomy" id="3075545"/>
    <lineage>
        <taxon>Bacteria</taxon>
        <taxon>Bacillati</taxon>
        <taxon>Actinomycetota</taxon>
        <taxon>Actinomycetes</taxon>
        <taxon>Pseudonocardiales</taxon>
        <taxon>Pseudonocardiaceae</taxon>
        <taxon>Pseudonocardia</taxon>
    </lineage>
</organism>
<feature type="transmembrane region" description="Helical" evidence="1">
    <location>
        <begin position="207"/>
        <end position="226"/>
    </location>
</feature>
<reference evidence="3" key="1">
    <citation type="submission" date="2023-07" db="EMBL/GenBank/DDBJ databases">
        <title>30 novel species of actinomycetes from the DSMZ collection.</title>
        <authorList>
            <person name="Nouioui I."/>
        </authorList>
    </citation>
    <scope>NUCLEOTIDE SEQUENCE [LARGE SCALE GENOMIC DNA]</scope>
    <source>
        <strain evidence="3">DSM 45834</strain>
    </source>
</reference>
<dbReference type="PANTHER" id="PTHR36840:SF1">
    <property type="entry name" value="BLL5714 PROTEIN"/>
    <property type="match status" value="1"/>
</dbReference>
<evidence type="ECO:0000313" key="2">
    <source>
        <dbReference type="EMBL" id="MDT0350398.1"/>
    </source>
</evidence>
<dbReference type="InterPro" id="IPR010640">
    <property type="entry name" value="Low_temperature_requirement_A"/>
</dbReference>
<feature type="transmembrane region" description="Helical" evidence="1">
    <location>
        <begin position="169"/>
        <end position="187"/>
    </location>
</feature>
<comment type="caution">
    <text evidence="2">The sequence shown here is derived from an EMBL/GenBank/DDBJ whole genome shotgun (WGS) entry which is preliminary data.</text>
</comment>
<feature type="transmembrane region" description="Helical" evidence="1">
    <location>
        <begin position="285"/>
        <end position="304"/>
    </location>
</feature>
<dbReference type="Pfam" id="PF06772">
    <property type="entry name" value="LtrA"/>
    <property type="match status" value="1"/>
</dbReference>
<evidence type="ECO:0000256" key="1">
    <source>
        <dbReference type="SAM" id="Phobius"/>
    </source>
</evidence>
<accession>A0ABU2NAA3</accession>
<sequence length="405" mass="43246">MTEANIGERGPRVRPPTLRTGEDATASRLELFFDLAYVLVVLELANAFYKDLSWRGFLVFVALYVAMWFSWVGFTLYANRFDTDDVVYRVAKLAATASIAGCAASASGATGEFSTAFALSFLAGRVILLLLQLRAWRHVPEARPTIAVYLGFTAASTVLWAVSPAFDGWVRWGIWAAAVAMDALGPVMATRREDRAPLHMEHLPERFGLFIILVLGEAVGGAATGVHDAKWAGPAVAVGLAGFVVAASMWWNYFDVTAGHSEEKLHESDEDDGTEGAVADDRHDLFVYGHLPLSAGIVMVGVGIEDLVAHPFDAVPSDGGWTVAVGLALYLLGTALILGGTHRTWRGVWPWPTAAIPVVLAAAVVPHRSALLLVGGLAVLTVALTVYGVLRGDPEQDPAARAGGR</sequence>
<keyword evidence="3" id="KW-1185">Reference proteome</keyword>